<comment type="caution">
    <text evidence="3">The sequence shown here is derived from an EMBL/GenBank/DDBJ whole genome shotgun (WGS) entry which is preliminary data.</text>
</comment>
<organism evidence="3 4">
    <name type="scientific">Diaminobutyricimonas aerilata</name>
    <dbReference type="NCBI Taxonomy" id="1162967"/>
    <lineage>
        <taxon>Bacteria</taxon>
        <taxon>Bacillati</taxon>
        <taxon>Actinomycetota</taxon>
        <taxon>Actinomycetes</taxon>
        <taxon>Micrococcales</taxon>
        <taxon>Microbacteriaceae</taxon>
        <taxon>Diaminobutyricimonas</taxon>
    </lineage>
</organism>
<evidence type="ECO:0000256" key="2">
    <source>
        <dbReference type="SAM" id="Phobius"/>
    </source>
</evidence>
<keyword evidence="2" id="KW-1133">Transmembrane helix</keyword>
<keyword evidence="2" id="KW-0812">Transmembrane</keyword>
<dbReference type="Pfam" id="PF19950">
    <property type="entry name" value="DUF6412"/>
    <property type="match status" value="1"/>
</dbReference>
<reference evidence="3 4" key="1">
    <citation type="submission" date="2017-11" db="EMBL/GenBank/DDBJ databases">
        <title>Genomic Encyclopedia of Archaeal and Bacterial Type Strains, Phase II (KMG-II): From Individual Species to Whole Genera.</title>
        <authorList>
            <person name="Goeker M."/>
        </authorList>
    </citation>
    <scope>NUCLEOTIDE SEQUENCE [LARGE SCALE GENOMIC DNA]</scope>
    <source>
        <strain evidence="3 4">DSM 27393</strain>
    </source>
</reference>
<evidence type="ECO:0000256" key="1">
    <source>
        <dbReference type="SAM" id="MobiDB-lite"/>
    </source>
</evidence>
<dbReference type="EMBL" id="PGFF01000001">
    <property type="protein sequence ID" value="PJJ71828.1"/>
    <property type="molecule type" value="Genomic_DNA"/>
</dbReference>
<evidence type="ECO:0000313" key="3">
    <source>
        <dbReference type="EMBL" id="PJJ71828.1"/>
    </source>
</evidence>
<accession>A0A2M9CIX8</accession>
<dbReference type="OrthoDB" id="4981681at2"/>
<name>A0A2M9CIX8_9MICO</name>
<gene>
    <name evidence="3" type="ORF">CLV46_1381</name>
</gene>
<dbReference type="RefSeq" id="WP_100364087.1">
    <property type="nucleotide sequence ID" value="NZ_PGFF01000001.1"/>
</dbReference>
<keyword evidence="4" id="KW-1185">Reference proteome</keyword>
<feature type="region of interest" description="Disordered" evidence="1">
    <location>
        <begin position="63"/>
        <end position="98"/>
    </location>
</feature>
<protein>
    <submittedName>
        <fullName evidence="3">Uncharacterized protein</fullName>
    </submittedName>
</protein>
<evidence type="ECO:0000313" key="4">
    <source>
        <dbReference type="Proteomes" id="UP000228758"/>
    </source>
</evidence>
<sequence>MHRWYPRLVVALTLAFLVLAVADQPQSAALVLGGAAVVMLACSVHHTVLTLAVSERLRGIGGRSREHRHVLTRTPAPQHPDTPGRARPRAPGGMIPVA</sequence>
<proteinExistence type="predicted"/>
<dbReference type="InterPro" id="IPR045635">
    <property type="entry name" value="DUF6412"/>
</dbReference>
<dbReference type="Proteomes" id="UP000228758">
    <property type="component" value="Unassembled WGS sequence"/>
</dbReference>
<keyword evidence="2" id="KW-0472">Membrane</keyword>
<feature type="transmembrane region" description="Helical" evidence="2">
    <location>
        <begin position="32"/>
        <end position="53"/>
    </location>
</feature>
<dbReference type="AlphaFoldDB" id="A0A2M9CIX8"/>